<feature type="transmembrane region" description="Helical" evidence="7">
    <location>
        <begin position="223"/>
        <end position="245"/>
    </location>
</feature>
<feature type="compositionally biased region" description="Basic and acidic residues" evidence="6">
    <location>
        <begin position="23"/>
        <end position="34"/>
    </location>
</feature>
<dbReference type="PROSITE" id="PS50850">
    <property type="entry name" value="MFS"/>
    <property type="match status" value="1"/>
</dbReference>
<dbReference type="GO" id="GO:0022857">
    <property type="term" value="F:transmembrane transporter activity"/>
    <property type="evidence" value="ECO:0007669"/>
    <property type="project" value="InterPro"/>
</dbReference>
<feature type="transmembrane region" description="Helical" evidence="7">
    <location>
        <begin position="387"/>
        <end position="404"/>
    </location>
</feature>
<reference evidence="9 10" key="1">
    <citation type="submission" date="2018-11" db="EMBL/GenBank/DDBJ databases">
        <title>Genome sequence of Saitozyma podzolica DSM 27192.</title>
        <authorList>
            <person name="Aliyu H."/>
            <person name="Gorte O."/>
            <person name="Ochsenreither K."/>
        </authorList>
    </citation>
    <scope>NUCLEOTIDE SEQUENCE [LARGE SCALE GENOMIC DNA]</scope>
    <source>
        <strain evidence="9 10">DSM 27192</strain>
    </source>
</reference>
<evidence type="ECO:0000256" key="6">
    <source>
        <dbReference type="SAM" id="MobiDB-lite"/>
    </source>
</evidence>
<feature type="transmembrane region" description="Helical" evidence="7">
    <location>
        <begin position="96"/>
        <end position="116"/>
    </location>
</feature>
<keyword evidence="5 7" id="KW-0472">Membrane</keyword>
<dbReference type="PANTHER" id="PTHR43791">
    <property type="entry name" value="PERMEASE-RELATED"/>
    <property type="match status" value="1"/>
</dbReference>
<dbReference type="SUPFAM" id="SSF103473">
    <property type="entry name" value="MFS general substrate transporter"/>
    <property type="match status" value="1"/>
</dbReference>
<sequence length="488" mass="53765">MSTEQRPTLNACSRQSLAFEASSVKKESADHVEVEHDDAEEADRDHTTEEARLVRKLDFRIMPMLWAMYFLNYLDRAAIAQARLNKLEQNLHLVGSQYNVCISILFVGYTLVQIPSNMAMATKRVRPSLWMCSWMMAWAVLSACTALAKDYTGLVVTRFLLGIAEAPFYPGAIYLLSLFYTRREIATRIGFLYSANICAISFSGLIAAATFATLDGAHGLHGWQYLFIIEGCLTFGIAFFAMFLLPDHPLTTRWLTPAQRELAQARMDRDTVGLVASKGSIAGLKQAITDPRLWLLVVMQTLHLAACGFNSFFPTVVSSLGFSSTITLVLTCPPYLAAGVIAILYGMSSGKFNERTIHITIACAVAAVGFAISCVTLNVGARYTSCFLFTIGAYASNSIILGWVSATCGQTQEKKAAALSIVNTFANASFIYTPYLYPSSDGPKYLMANIANACFVAGTAACAWALRAWLRMENKKRKERNETLLYAY</sequence>
<protein>
    <recommendedName>
        <fullName evidence="8">Major facilitator superfamily (MFS) profile domain-containing protein</fullName>
    </recommendedName>
</protein>
<keyword evidence="10" id="KW-1185">Reference proteome</keyword>
<feature type="transmembrane region" description="Helical" evidence="7">
    <location>
        <begin position="416"/>
        <end position="437"/>
    </location>
</feature>
<feature type="transmembrane region" description="Helical" evidence="7">
    <location>
        <begin position="160"/>
        <end position="179"/>
    </location>
</feature>
<evidence type="ECO:0000313" key="9">
    <source>
        <dbReference type="EMBL" id="RSH89127.1"/>
    </source>
</evidence>
<evidence type="ECO:0000256" key="2">
    <source>
        <dbReference type="ARBA" id="ARBA00022448"/>
    </source>
</evidence>
<dbReference type="FunFam" id="1.20.1250.20:FF:000057">
    <property type="entry name" value="MFS general substrate transporter"/>
    <property type="match status" value="1"/>
</dbReference>
<evidence type="ECO:0000256" key="7">
    <source>
        <dbReference type="SAM" id="Phobius"/>
    </source>
</evidence>
<feature type="transmembrane region" description="Helical" evidence="7">
    <location>
        <begin position="293"/>
        <end position="313"/>
    </location>
</feature>
<dbReference type="PANTHER" id="PTHR43791:SF62">
    <property type="entry name" value="MAJOR FACILITATOR SUPERFAMILY (MFS) PROFILE DOMAIN-CONTAINING PROTEIN"/>
    <property type="match status" value="1"/>
</dbReference>
<feature type="domain" description="Major facilitator superfamily (MFS) profile" evidence="8">
    <location>
        <begin position="61"/>
        <end position="476"/>
    </location>
</feature>
<keyword evidence="3 7" id="KW-0812">Transmembrane</keyword>
<feature type="transmembrane region" description="Helical" evidence="7">
    <location>
        <begin position="325"/>
        <end position="347"/>
    </location>
</feature>
<evidence type="ECO:0000256" key="1">
    <source>
        <dbReference type="ARBA" id="ARBA00004141"/>
    </source>
</evidence>
<evidence type="ECO:0000256" key="3">
    <source>
        <dbReference type="ARBA" id="ARBA00022692"/>
    </source>
</evidence>
<keyword evidence="4 7" id="KW-1133">Transmembrane helix</keyword>
<organism evidence="9 10">
    <name type="scientific">Saitozyma podzolica</name>
    <dbReference type="NCBI Taxonomy" id="1890683"/>
    <lineage>
        <taxon>Eukaryota</taxon>
        <taxon>Fungi</taxon>
        <taxon>Dikarya</taxon>
        <taxon>Basidiomycota</taxon>
        <taxon>Agaricomycotina</taxon>
        <taxon>Tremellomycetes</taxon>
        <taxon>Tremellales</taxon>
        <taxon>Trimorphomycetaceae</taxon>
        <taxon>Saitozyma</taxon>
    </lineage>
</organism>
<comment type="subcellular location">
    <subcellularLocation>
        <location evidence="1">Membrane</location>
        <topology evidence="1">Multi-pass membrane protein</topology>
    </subcellularLocation>
</comment>
<feature type="transmembrane region" description="Helical" evidence="7">
    <location>
        <begin position="359"/>
        <end position="381"/>
    </location>
</feature>
<dbReference type="AlphaFoldDB" id="A0A427YDT4"/>
<dbReference type="OrthoDB" id="2985014at2759"/>
<feature type="transmembrane region" description="Helical" evidence="7">
    <location>
        <begin position="128"/>
        <end position="148"/>
    </location>
</feature>
<evidence type="ECO:0000256" key="5">
    <source>
        <dbReference type="ARBA" id="ARBA00023136"/>
    </source>
</evidence>
<evidence type="ECO:0000259" key="8">
    <source>
        <dbReference type="PROSITE" id="PS50850"/>
    </source>
</evidence>
<dbReference type="Proteomes" id="UP000279259">
    <property type="component" value="Unassembled WGS sequence"/>
</dbReference>
<keyword evidence="2" id="KW-0813">Transport</keyword>
<evidence type="ECO:0000313" key="10">
    <source>
        <dbReference type="Proteomes" id="UP000279259"/>
    </source>
</evidence>
<name>A0A427YDT4_9TREE</name>
<feature type="region of interest" description="Disordered" evidence="6">
    <location>
        <begin position="23"/>
        <end position="46"/>
    </location>
</feature>
<comment type="caution">
    <text evidence="9">The sequence shown here is derived from an EMBL/GenBank/DDBJ whole genome shotgun (WGS) entry which is preliminary data.</text>
</comment>
<dbReference type="InterPro" id="IPR020846">
    <property type="entry name" value="MFS_dom"/>
</dbReference>
<dbReference type="Pfam" id="PF07690">
    <property type="entry name" value="MFS_1"/>
    <property type="match status" value="1"/>
</dbReference>
<dbReference type="GO" id="GO:0016020">
    <property type="term" value="C:membrane"/>
    <property type="evidence" value="ECO:0007669"/>
    <property type="project" value="UniProtKB-SubCell"/>
</dbReference>
<dbReference type="FunFam" id="1.20.1250.20:FF:000013">
    <property type="entry name" value="MFS general substrate transporter"/>
    <property type="match status" value="1"/>
</dbReference>
<feature type="transmembrane region" description="Helical" evidence="7">
    <location>
        <begin position="65"/>
        <end position="84"/>
    </location>
</feature>
<feature type="transmembrane region" description="Helical" evidence="7">
    <location>
        <begin position="191"/>
        <end position="211"/>
    </location>
</feature>
<dbReference type="InterPro" id="IPR011701">
    <property type="entry name" value="MFS"/>
</dbReference>
<proteinExistence type="predicted"/>
<dbReference type="Gene3D" id="1.20.1250.20">
    <property type="entry name" value="MFS general substrate transporter like domains"/>
    <property type="match status" value="2"/>
</dbReference>
<evidence type="ECO:0000256" key="4">
    <source>
        <dbReference type="ARBA" id="ARBA00022989"/>
    </source>
</evidence>
<dbReference type="EMBL" id="RSCD01000015">
    <property type="protein sequence ID" value="RSH89127.1"/>
    <property type="molecule type" value="Genomic_DNA"/>
</dbReference>
<gene>
    <name evidence="9" type="ORF">EHS25_002793</name>
</gene>
<accession>A0A427YDT4</accession>
<dbReference type="InterPro" id="IPR036259">
    <property type="entry name" value="MFS_trans_sf"/>
</dbReference>
<feature type="transmembrane region" description="Helical" evidence="7">
    <location>
        <begin position="449"/>
        <end position="470"/>
    </location>
</feature>